<dbReference type="AlphaFoldDB" id="A0A917IHS7"/>
<comment type="caution">
    <text evidence="11">The sequence shown here is derived from an EMBL/GenBank/DDBJ whole genome shotgun (WGS) entry which is preliminary data.</text>
</comment>
<evidence type="ECO:0000256" key="2">
    <source>
        <dbReference type="ARBA" id="ARBA00005840"/>
    </source>
</evidence>
<dbReference type="GO" id="GO:0017004">
    <property type="term" value="P:cytochrome complex assembly"/>
    <property type="evidence" value="ECO:0007669"/>
    <property type="project" value="UniProtKB-KW"/>
</dbReference>
<feature type="domain" description="Cytochrome c assembly protein" evidence="10">
    <location>
        <begin position="27"/>
        <end position="180"/>
    </location>
</feature>
<dbReference type="RefSeq" id="WP_188756650.1">
    <property type="nucleotide sequence ID" value="NZ_BMJY01000013.1"/>
</dbReference>
<dbReference type="GO" id="GO:0015232">
    <property type="term" value="F:heme transmembrane transporter activity"/>
    <property type="evidence" value="ECO:0007669"/>
    <property type="project" value="InterPro"/>
</dbReference>
<evidence type="ECO:0000313" key="12">
    <source>
        <dbReference type="Proteomes" id="UP000657592"/>
    </source>
</evidence>
<feature type="region of interest" description="Disordered" evidence="8">
    <location>
        <begin position="230"/>
        <end position="256"/>
    </location>
</feature>
<evidence type="ECO:0000256" key="9">
    <source>
        <dbReference type="SAM" id="Phobius"/>
    </source>
</evidence>
<keyword evidence="5" id="KW-0201">Cytochrome c-type biogenesis</keyword>
<dbReference type="PANTHER" id="PTHR30071">
    <property type="entry name" value="HEME EXPORTER PROTEIN C"/>
    <property type="match status" value="1"/>
</dbReference>
<feature type="transmembrane region" description="Helical" evidence="9">
    <location>
        <begin position="60"/>
        <end position="80"/>
    </location>
</feature>
<name>A0A917IHS7_9MICO</name>
<reference evidence="11" key="2">
    <citation type="submission" date="2020-09" db="EMBL/GenBank/DDBJ databases">
        <authorList>
            <person name="Sun Q."/>
            <person name="Zhou Y."/>
        </authorList>
    </citation>
    <scope>NUCLEOTIDE SEQUENCE</scope>
    <source>
        <strain evidence="11">CGMCC 1.15794</strain>
    </source>
</reference>
<gene>
    <name evidence="11" type="ORF">GCM10010921_25130</name>
</gene>
<keyword evidence="7 9" id="KW-0472">Membrane</keyword>
<accession>A0A917IHS7</accession>
<dbReference type="PRINTS" id="PR01386">
    <property type="entry name" value="CCMCBIOGNSIS"/>
</dbReference>
<dbReference type="InterPro" id="IPR002541">
    <property type="entry name" value="Cyt_c_assembly"/>
</dbReference>
<feature type="transmembrane region" description="Helical" evidence="9">
    <location>
        <begin position="153"/>
        <end position="176"/>
    </location>
</feature>
<organism evidence="11 12">
    <name type="scientific">Microbacterium album</name>
    <dbReference type="NCBI Taxonomy" id="2053191"/>
    <lineage>
        <taxon>Bacteria</taxon>
        <taxon>Bacillati</taxon>
        <taxon>Actinomycetota</taxon>
        <taxon>Actinomycetes</taxon>
        <taxon>Micrococcales</taxon>
        <taxon>Microbacteriaceae</taxon>
        <taxon>Microbacterium</taxon>
    </lineage>
</organism>
<dbReference type="Proteomes" id="UP000657592">
    <property type="component" value="Unassembled WGS sequence"/>
</dbReference>
<feature type="transmembrane region" description="Helical" evidence="9">
    <location>
        <begin position="196"/>
        <end position="217"/>
    </location>
</feature>
<dbReference type="InterPro" id="IPR003557">
    <property type="entry name" value="Cyt_c_biogenesis_CcmC"/>
</dbReference>
<comment type="similarity">
    <text evidence="2">Belongs to the CcmC/CycZ/HelC family.</text>
</comment>
<dbReference type="GO" id="GO:0005886">
    <property type="term" value="C:plasma membrane"/>
    <property type="evidence" value="ECO:0007669"/>
    <property type="project" value="TreeGrafter"/>
</dbReference>
<evidence type="ECO:0000256" key="7">
    <source>
        <dbReference type="ARBA" id="ARBA00023136"/>
    </source>
</evidence>
<dbReference type="GO" id="GO:0020037">
    <property type="term" value="F:heme binding"/>
    <property type="evidence" value="ECO:0007669"/>
    <property type="project" value="InterPro"/>
</dbReference>
<feature type="transmembrane region" description="Helical" evidence="9">
    <location>
        <begin position="21"/>
        <end position="40"/>
    </location>
</feature>
<feature type="transmembrane region" description="Helical" evidence="9">
    <location>
        <begin position="119"/>
        <end position="141"/>
    </location>
</feature>
<evidence type="ECO:0000259" key="10">
    <source>
        <dbReference type="Pfam" id="PF01578"/>
    </source>
</evidence>
<protein>
    <recommendedName>
        <fullName evidence="3">Heme exporter protein C</fullName>
    </recommendedName>
</protein>
<sequence>MEMKTLSAARRDLSARRAVRTLLGSGGVALIAALALGLLIAPADRVQGEWQRLMYVHVPAAWSAYLCFAIVLGASALYLWRRGAGAARVGRAAAEAGVALTALTLASGSAWGAATWGTWWVWDGRTTSTVAMALVYVVYLAARAIEVGRVSRLVAAGIGVVGFAVVPVVHLSVLWWRTLHQPATLLAPSTSPPIHPLMGAAILAAVLAVTIITLLLVRWRAQALASPPVEKPAERNPVLGASGPAGRIVTRRDARP</sequence>
<keyword evidence="6 9" id="KW-1133">Transmembrane helix</keyword>
<evidence type="ECO:0000256" key="6">
    <source>
        <dbReference type="ARBA" id="ARBA00022989"/>
    </source>
</evidence>
<dbReference type="Pfam" id="PF01578">
    <property type="entry name" value="Cytochrom_C_asm"/>
    <property type="match status" value="1"/>
</dbReference>
<feature type="transmembrane region" description="Helical" evidence="9">
    <location>
        <begin position="92"/>
        <end position="113"/>
    </location>
</feature>
<evidence type="ECO:0000256" key="1">
    <source>
        <dbReference type="ARBA" id="ARBA00004141"/>
    </source>
</evidence>
<dbReference type="PANTHER" id="PTHR30071:SF1">
    <property type="entry name" value="CYTOCHROME B_B6 PROTEIN-RELATED"/>
    <property type="match status" value="1"/>
</dbReference>
<evidence type="ECO:0000256" key="8">
    <source>
        <dbReference type="SAM" id="MobiDB-lite"/>
    </source>
</evidence>
<comment type="subcellular location">
    <subcellularLocation>
        <location evidence="1">Membrane</location>
        <topology evidence="1">Multi-pass membrane protein</topology>
    </subcellularLocation>
</comment>
<evidence type="ECO:0000313" key="11">
    <source>
        <dbReference type="EMBL" id="GGH47994.1"/>
    </source>
</evidence>
<keyword evidence="12" id="KW-1185">Reference proteome</keyword>
<keyword evidence="4 9" id="KW-0812">Transmembrane</keyword>
<evidence type="ECO:0000256" key="5">
    <source>
        <dbReference type="ARBA" id="ARBA00022748"/>
    </source>
</evidence>
<evidence type="ECO:0000256" key="4">
    <source>
        <dbReference type="ARBA" id="ARBA00022692"/>
    </source>
</evidence>
<dbReference type="InterPro" id="IPR045062">
    <property type="entry name" value="Cyt_c_biogenesis_CcsA/CcmC"/>
</dbReference>
<dbReference type="EMBL" id="BMJY01000013">
    <property type="protein sequence ID" value="GGH47994.1"/>
    <property type="molecule type" value="Genomic_DNA"/>
</dbReference>
<reference evidence="11" key="1">
    <citation type="journal article" date="2014" name="Int. J. Syst. Evol. Microbiol.">
        <title>Complete genome sequence of Corynebacterium casei LMG S-19264T (=DSM 44701T), isolated from a smear-ripened cheese.</title>
        <authorList>
            <consortium name="US DOE Joint Genome Institute (JGI-PGF)"/>
            <person name="Walter F."/>
            <person name="Albersmeier A."/>
            <person name="Kalinowski J."/>
            <person name="Ruckert C."/>
        </authorList>
    </citation>
    <scope>NUCLEOTIDE SEQUENCE</scope>
    <source>
        <strain evidence="11">CGMCC 1.15794</strain>
    </source>
</reference>
<proteinExistence type="inferred from homology"/>
<evidence type="ECO:0000256" key="3">
    <source>
        <dbReference type="ARBA" id="ARBA00016463"/>
    </source>
</evidence>